<evidence type="ECO:0000259" key="9">
    <source>
        <dbReference type="PROSITE" id="PS50157"/>
    </source>
</evidence>
<dbReference type="SMART" id="SM00355">
    <property type="entry name" value="ZnF_C2H2"/>
    <property type="match status" value="24"/>
</dbReference>
<dbReference type="Pfam" id="PF00096">
    <property type="entry name" value="zf-C2H2"/>
    <property type="match status" value="5"/>
</dbReference>
<dbReference type="GO" id="GO:0008270">
    <property type="term" value="F:zinc ion binding"/>
    <property type="evidence" value="ECO:0007669"/>
    <property type="project" value="UniProtKB-KW"/>
</dbReference>
<keyword evidence="6" id="KW-0539">Nucleus</keyword>
<feature type="compositionally biased region" description="Acidic residues" evidence="8">
    <location>
        <begin position="633"/>
        <end position="643"/>
    </location>
</feature>
<feature type="domain" description="C2H2-type" evidence="9">
    <location>
        <begin position="650"/>
        <end position="678"/>
    </location>
</feature>
<dbReference type="GO" id="GO:0000978">
    <property type="term" value="F:RNA polymerase II cis-regulatory region sequence-specific DNA binding"/>
    <property type="evidence" value="ECO:0007669"/>
    <property type="project" value="TreeGrafter"/>
</dbReference>
<feature type="domain" description="C2H2-type" evidence="9">
    <location>
        <begin position="122"/>
        <end position="150"/>
    </location>
</feature>
<evidence type="ECO:0000256" key="2">
    <source>
        <dbReference type="ARBA" id="ARBA00022723"/>
    </source>
</evidence>
<feature type="domain" description="C2H2-type" evidence="9">
    <location>
        <begin position="735"/>
        <end position="763"/>
    </location>
</feature>
<dbReference type="GO" id="GO:0001228">
    <property type="term" value="F:DNA-binding transcription activator activity, RNA polymerase II-specific"/>
    <property type="evidence" value="ECO:0007669"/>
    <property type="project" value="TreeGrafter"/>
</dbReference>
<keyword evidence="4 7" id="KW-0863">Zinc-finger</keyword>
<dbReference type="PANTHER" id="PTHR24376">
    <property type="entry name" value="ZINC FINGER PROTEIN"/>
    <property type="match status" value="1"/>
</dbReference>
<keyword evidence="3" id="KW-0677">Repeat</keyword>
<feature type="domain" description="C2H2-type" evidence="9">
    <location>
        <begin position="793"/>
        <end position="821"/>
    </location>
</feature>
<dbReference type="Pfam" id="PF12874">
    <property type="entry name" value="zf-met"/>
    <property type="match status" value="3"/>
</dbReference>
<evidence type="ECO:0000256" key="1">
    <source>
        <dbReference type="ARBA" id="ARBA00004123"/>
    </source>
</evidence>
<feature type="domain" description="C2H2-type" evidence="9">
    <location>
        <begin position="973"/>
        <end position="997"/>
    </location>
</feature>
<dbReference type="AlphaFoldDB" id="U5EF29"/>
<dbReference type="PROSITE" id="PS00028">
    <property type="entry name" value="ZINC_FINGER_C2H2_1"/>
    <property type="match status" value="16"/>
</dbReference>
<feature type="compositionally biased region" description="Basic and acidic residues" evidence="8">
    <location>
        <begin position="621"/>
        <end position="632"/>
    </location>
</feature>
<feature type="domain" description="C2H2-type" evidence="9">
    <location>
        <begin position="917"/>
        <end position="945"/>
    </location>
</feature>
<evidence type="ECO:0000256" key="5">
    <source>
        <dbReference type="ARBA" id="ARBA00022833"/>
    </source>
</evidence>
<keyword evidence="5" id="KW-0862">Zinc</keyword>
<feature type="domain" description="C2H2-type" evidence="9">
    <location>
        <begin position="945"/>
        <end position="972"/>
    </location>
</feature>
<dbReference type="PROSITE" id="PS50157">
    <property type="entry name" value="ZINC_FINGER_C2H2_2"/>
    <property type="match status" value="15"/>
</dbReference>
<dbReference type="EMBL" id="GANO01004045">
    <property type="protein sequence ID" value="JAB55826.1"/>
    <property type="molecule type" value="mRNA"/>
</dbReference>
<feature type="non-terminal residue" evidence="10">
    <location>
        <position position="1"/>
    </location>
</feature>
<comment type="subcellular location">
    <subcellularLocation>
        <location evidence="1">Nucleus</location>
    </subcellularLocation>
</comment>
<dbReference type="InterPro" id="IPR036236">
    <property type="entry name" value="Znf_C2H2_sf"/>
</dbReference>
<feature type="region of interest" description="Disordered" evidence="8">
    <location>
        <begin position="621"/>
        <end position="645"/>
    </location>
</feature>
<feature type="domain" description="C2H2-type" evidence="9">
    <location>
        <begin position="682"/>
        <end position="710"/>
    </location>
</feature>
<feature type="domain" description="C2H2-type" evidence="9">
    <location>
        <begin position="150"/>
        <end position="182"/>
    </location>
</feature>
<feature type="domain" description="C2H2-type" evidence="9">
    <location>
        <begin position="1002"/>
        <end position="1029"/>
    </location>
</feature>
<dbReference type="PANTHER" id="PTHR24376:SF235">
    <property type="entry name" value="C2H2-TYPE DOMAIN-CONTAINING PROTEIN"/>
    <property type="match status" value="1"/>
</dbReference>
<sequence length="1029" mass="120459">HTKEEKWVCKLCDKVFYSHTSFRNHQYHHNKSLKTAMCEICSKVFNNDSGVKRHMVSHMTVKNVQCNYCDKKFKCIQTLKFHEKSHFGEVIYVSCDLCKERFASAAQMLRHKTRVHGVERKYQCDLCPQKFIFVTEMKKHNEEVHLKIRYPCPVCESEYPRKHTLRIHARKKHPELHLTDKELFNKNEVNGEVIKMETFRNESVKSTPISDLDAEIKIGIEIITSDNNNSEQKIEEPEPQIMLKYSDMKRKAENFFTEVDDTGNIVEPIIREKAIKKEKKNQIKVEEVLIAEEIITDENNDQVEFYGNITPKIECNACEQTFKNELDFIDHKLKCINDSSRLVCEVCNAQFIDPNDFKEHFTDHFQIISDLKIELMEQLITNGECTSAELEELHVEKIEDEEDLIAYEDAMIESIVEVVDDNFIEKLKPNVTNKTVIKKGKRAKISRETIVKSTTGSRQIIIERSLPTSETEPKVRKSAEISPETIVESTSDSANIIIEYSVPISETILDTNFQGECFDCECLCCSVAEFIEHKLHCLNDYSRLQCELCDSDDEYETIVDLKIHLLLNHQVETGKACPICDGKFLHMEFHELTHGNVKIEYKCEICDEILPTDKKLLEHEQMHKNDDEKSDPLDENENDERDEDSIKESFECSECFKVYKSKMLLRIHQKNMHPEILPSKIIFCEICSERFHFKYELREHTNETHGKIKETCGICGKKVMTLQQHMEIMHGEKKYKCPVCSQKLSTKRLLQKHMQFVHLKSMQEHEDCPICGKRFIKVQLNKHLLVHQNTDIFQCEQCSNCFKTSESLNRHIKSIHVENKIPKKLRKKDGSEGIKKVMCEICSRMFYYTCIKKHIASHFEEKEECPVCHQSFRDLKNHLNKHDEPQFECKICNKKCFTKYSLANHVGNIHGKVDKRYACSRCTEVFENSRSLATHRREVHSEKSHVCEVCNKGFYSKSKLERHMSCHTGIKEFFCDICDKGFTQAGSLKEHQFSVHSSVCEFKCSICSKEFKIKRYLNKHMKEHFKVNE</sequence>
<feature type="domain" description="C2H2-type" evidence="9">
    <location>
        <begin position="36"/>
        <end position="63"/>
    </location>
</feature>
<reference evidence="10" key="1">
    <citation type="journal article" date="2014" name="Insect Biochem. Mol. Biol.">
        <title>An insight into the sialome of the frog biting fly, Corethrella appendiculata.</title>
        <authorList>
            <person name="Ribeiro J.M.C."/>
            <person name="Chagas A.C."/>
            <person name="Pham V.M."/>
            <person name="Lounibos L.P."/>
            <person name="Calvo E."/>
        </authorList>
    </citation>
    <scope>NUCLEOTIDE SEQUENCE</scope>
    <source>
        <tissue evidence="10">Salivary glands</tissue>
    </source>
</reference>
<proteinExistence type="evidence at transcript level"/>
<feature type="domain" description="C2H2-type" evidence="9">
    <location>
        <begin position="601"/>
        <end position="628"/>
    </location>
</feature>
<evidence type="ECO:0000256" key="3">
    <source>
        <dbReference type="ARBA" id="ARBA00022737"/>
    </source>
</evidence>
<organism evidence="10">
    <name type="scientific">Corethrella appendiculata</name>
    <dbReference type="NCBI Taxonomy" id="1370023"/>
    <lineage>
        <taxon>Eukaryota</taxon>
        <taxon>Metazoa</taxon>
        <taxon>Ecdysozoa</taxon>
        <taxon>Arthropoda</taxon>
        <taxon>Hexapoda</taxon>
        <taxon>Insecta</taxon>
        <taxon>Pterygota</taxon>
        <taxon>Neoptera</taxon>
        <taxon>Endopterygota</taxon>
        <taxon>Diptera</taxon>
        <taxon>Nematocera</taxon>
        <taxon>Culicoidea</taxon>
        <taxon>Chaoboridae</taxon>
        <taxon>Corethrella</taxon>
    </lineage>
</organism>
<keyword evidence="2" id="KW-0479">Metal-binding</keyword>
<name>U5EF29_9DIPT</name>
<feature type="domain" description="C2H2-type" evidence="9">
    <location>
        <begin position="7"/>
        <end position="34"/>
    </location>
</feature>
<accession>U5EF29</accession>
<dbReference type="InterPro" id="IPR013087">
    <property type="entry name" value="Znf_C2H2_type"/>
</dbReference>
<dbReference type="Gene3D" id="3.30.160.60">
    <property type="entry name" value="Classic Zinc Finger"/>
    <property type="match status" value="10"/>
</dbReference>
<evidence type="ECO:0000256" key="6">
    <source>
        <dbReference type="ARBA" id="ARBA00023242"/>
    </source>
</evidence>
<evidence type="ECO:0000313" key="10">
    <source>
        <dbReference type="EMBL" id="JAB55826.1"/>
    </source>
</evidence>
<dbReference type="GO" id="GO:0005634">
    <property type="term" value="C:nucleus"/>
    <property type="evidence" value="ECO:0007669"/>
    <property type="project" value="UniProtKB-SubCell"/>
</dbReference>
<protein>
    <submittedName>
        <fullName evidence="10">Putative c2h2-type zn-finger protein</fullName>
    </submittedName>
</protein>
<evidence type="ECO:0000256" key="7">
    <source>
        <dbReference type="PROSITE-ProRule" id="PRU00042"/>
    </source>
</evidence>
<dbReference type="FunFam" id="3.30.160.60:FF:000446">
    <property type="entry name" value="Zinc finger protein"/>
    <property type="match status" value="1"/>
</dbReference>
<evidence type="ECO:0000256" key="8">
    <source>
        <dbReference type="SAM" id="MobiDB-lite"/>
    </source>
</evidence>
<dbReference type="SUPFAM" id="SSF57667">
    <property type="entry name" value="beta-beta-alpha zinc fingers"/>
    <property type="match status" value="9"/>
</dbReference>
<evidence type="ECO:0000256" key="4">
    <source>
        <dbReference type="ARBA" id="ARBA00022771"/>
    </source>
</evidence>
<feature type="domain" description="C2H2-type" evidence="9">
    <location>
        <begin position="64"/>
        <end position="91"/>
    </location>
</feature>
<feature type="domain" description="C2H2-type" evidence="9">
    <location>
        <begin position="93"/>
        <end position="121"/>
    </location>
</feature>